<feature type="region of interest" description="Disordered" evidence="6">
    <location>
        <begin position="48"/>
        <end position="79"/>
    </location>
</feature>
<keyword evidence="4 7" id="KW-0472">Membrane</keyword>
<evidence type="ECO:0000256" key="5">
    <source>
        <dbReference type="ARBA" id="ARBA00049650"/>
    </source>
</evidence>
<evidence type="ECO:0000256" key="4">
    <source>
        <dbReference type="ARBA" id="ARBA00023136"/>
    </source>
</evidence>
<evidence type="ECO:0000256" key="2">
    <source>
        <dbReference type="ARBA" id="ARBA00022692"/>
    </source>
</evidence>
<comment type="caution">
    <text evidence="8">The sequence shown here is derived from an EMBL/GenBank/DDBJ whole genome shotgun (WGS) entry which is preliminary data.</text>
</comment>
<evidence type="ECO:0000256" key="3">
    <source>
        <dbReference type="ARBA" id="ARBA00022989"/>
    </source>
</evidence>
<dbReference type="Proteomes" id="UP000525416">
    <property type="component" value="Unassembled WGS sequence"/>
</dbReference>
<comment type="similarity">
    <text evidence="5">Belongs to the PDZK1-interacting protein 1/SMIM24 family.</text>
</comment>
<evidence type="ECO:0000313" key="8">
    <source>
        <dbReference type="EMBL" id="NXN51252.1"/>
    </source>
</evidence>
<dbReference type="AlphaFoldDB" id="A0A7L1JK59"/>
<protein>
    <submittedName>
        <fullName evidence="8">SIM24 protein</fullName>
    </submittedName>
</protein>
<evidence type="ECO:0000256" key="1">
    <source>
        <dbReference type="ARBA" id="ARBA00004167"/>
    </source>
</evidence>
<organism evidence="8 9">
    <name type="scientific">Rynchops niger</name>
    <name type="common">Black skimmer</name>
    <dbReference type="NCBI Taxonomy" id="227184"/>
    <lineage>
        <taxon>Eukaryota</taxon>
        <taxon>Metazoa</taxon>
        <taxon>Chordata</taxon>
        <taxon>Craniata</taxon>
        <taxon>Vertebrata</taxon>
        <taxon>Euteleostomi</taxon>
        <taxon>Archelosauria</taxon>
        <taxon>Archosauria</taxon>
        <taxon>Dinosauria</taxon>
        <taxon>Saurischia</taxon>
        <taxon>Theropoda</taxon>
        <taxon>Coelurosauria</taxon>
        <taxon>Aves</taxon>
        <taxon>Neognathae</taxon>
        <taxon>Neoaves</taxon>
        <taxon>Charadriiformes</taxon>
        <taxon>Laridae</taxon>
        <taxon>Rynchops</taxon>
    </lineage>
</organism>
<comment type="subcellular location">
    <subcellularLocation>
        <location evidence="1">Membrane</location>
        <topology evidence="1">Single-pass membrane protein</topology>
    </subcellularLocation>
</comment>
<dbReference type="InterPro" id="IPR031627">
    <property type="entry name" value="PDZK1IP1/SMIM24"/>
</dbReference>
<reference evidence="8 9" key="1">
    <citation type="submission" date="2019-09" db="EMBL/GenBank/DDBJ databases">
        <title>Bird 10,000 Genomes (B10K) Project - Family phase.</title>
        <authorList>
            <person name="Zhang G."/>
        </authorList>
    </citation>
    <scope>NUCLEOTIDE SEQUENCE [LARGE SCALE GENOMIC DNA]</scope>
    <source>
        <strain evidence="8">B10K-DU-002-16</strain>
        <tissue evidence="8">Muscle</tissue>
    </source>
</reference>
<keyword evidence="9" id="KW-1185">Reference proteome</keyword>
<sequence length="79" mass="8571">SPCHAGTGPKELQPWLLSLTAVVVFLFIVFVLLLVNRLWQIRMRRWDGDASGTHLGGGDRPEPGGGGRRLRPCPRPGAG</sequence>
<keyword evidence="2 7" id="KW-0812">Transmembrane</keyword>
<gene>
    <name evidence="8" type="primary">Smim24</name>
    <name evidence="8" type="ORF">RYNNIG_R15452</name>
</gene>
<name>A0A7L1JK59_RYNNI</name>
<feature type="transmembrane region" description="Helical" evidence="7">
    <location>
        <begin position="15"/>
        <end position="35"/>
    </location>
</feature>
<feature type="non-terminal residue" evidence="8">
    <location>
        <position position="1"/>
    </location>
</feature>
<evidence type="ECO:0000256" key="6">
    <source>
        <dbReference type="SAM" id="MobiDB-lite"/>
    </source>
</evidence>
<evidence type="ECO:0000256" key="7">
    <source>
        <dbReference type="SAM" id="Phobius"/>
    </source>
</evidence>
<dbReference type="PANTHER" id="PTHR15296">
    <property type="entry name" value="MEMBRANE-ASSOCIATED PROTEIN MAP17"/>
    <property type="match status" value="1"/>
</dbReference>
<keyword evidence="3 7" id="KW-1133">Transmembrane helix</keyword>
<evidence type="ECO:0000313" key="9">
    <source>
        <dbReference type="Proteomes" id="UP000525416"/>
    </source>
</evidence>
<proteinExistence type="inferred from homology"/>
<dbReference type="PANTHER" id="PTHR15296:SF2">
    <property type="entry name" value="SMALL INTEGRAL MEMBRANE PROTEIN 24"/>
    <property type="match status" value="1"/>
</dbReference>
<feature type="non-terminal residue" evidence="8">
    <location>
        <position position="79"/>
    </location>
</feature>
<dbReference type="EMBL" id="VXBH01001903">
    <property type="protein sequence ID" value="NXN51252.1"/>
    <property type="molecule type" value="Genomic_DNA"/>
</dbReference>
<dbReference type="Pfam" id="PF15807">
    <property type="entry name" value="MAP17"/>
    <property type="match status" value="1"/>
</dbReference>
<dbReference type="GO" id="GO:0016020">
    <property type="term" value="C:membrane"/>
    <property type="evidence" value="ECO:0007669"/>
    <property type="project" value="UniProtKB-SubCell"/>
</dbReference>
<accession>A0A7L1JK59</accession>